<keyword evidence="11" id="KW-0378">Hydrolase</keyword>
<comment type="subcellular location">
    <subcellularLocation>
        <location evidence="3">Cytoplasm</location>
    </subcellularLocation>
</comment>
<feature type="compositionally biased region" description="Low complexity" evidence="16">
    <location>
        <begin position="1736"/>
        <end position="1745"/>
    </location>
</feature>
<evidence type="ECO:0000256" key="12">
    <source>
        <dbReference type="ARBA" id="ARBA00022833"/>
    </source>
</evidence>
<dbReference type="CDD" id="cd14011">
    <property type="entry name" value="PK_SCY1_like"/>
    <property type="match status" value="1"/>
</dbReference>
<evidence type="ECO:0000256" key="4">
    <source>
        <dbReference type="ARBA" id="ARBA00010200"/>
    </source>
</evidence>
<dbReference type="SUPFAM" id="SSF56112">
    <property type="entry name" value="Protein kinase-like (PK-like)"/>
    <property type="match status" value="1"/>
</dbReference>
<keyword evidence="8" id="KW-0963">Cytoplasm</keyword>
<dbReference type="InterPro" id="IPR011333">
    <property type="entry name" value="SKP1/BTB/POZ_sf"/>
</dbReference>
<dbReference type="PANTHER" id="PTHR23422">
    <property type="entry name" value="DIPEPTIDYL PEPTIDASE III-RELATED"/>
    <property type="match status" value="1"/>
</dbReference>
<evidence type="ECO:0000256" key="13">
    <source>
        <dbReference type="ARBA" id="ARBA00023049"/>
    </source>
</evidence>
<dbReference type="GO" id="GO:0004177">
    <property type="term" value="F:aminopeptidase activity"/>
    <property type="evidence" value="ECO:0007669"/>
    <property type="project" value="UniProtKB-KW"/>
</dbReference>
<dbReference type="SUPFAM" id="SSF54695">
    <property type="entry name" value="POZ domain"/>
    <property type="match status" value="1"/>
</dbReference>
<dbReference type="FunFam" id="3.30.540.30:FF:000001">
    <property type="entry name" value="Dipeptidyl peptidase 3"/>
    <property type="match status" value="1"/>
</dbReference>
<keyword evidence="12" id="KW-0862">Zinc</keyword>
<evidence type="ECO:0000256" key="3">
    <source>
        <dbReference type="ARBA" id="ARBA00004496"/>
    </source>
</evidence>
<evidence type="ECO:0000256" key="15">
    <source>
        <dbReference type="ARBA" id="ARBA00032119"/>
    </source>
</evidence>
<comment type="caution">
    <text evidence="18">The sequence shown here is derived from an EMBL/GenBank/DDBJ whole genome shotgun (WGS) entry which is preliminary data.</text>
</comment>
<name>A0A9W4NKY8_9EURO</name>
<dbReference type="Gene3D" id="1.25.10.10">
    <property type="entry name" value="Leucine-rich Repeat Variant"/>
    <property type="match status" value="1"/>
</dbReference>
<dbReference type="SUPFAM" id="SSF48371">
    <property type="entry name" value="ARM repeat"/>
    <property type="match status" value="1"/>
</dbReference>
<dbReference type="Pfam" id="PF03571">
    <property type="entry name" value="Peptidase_M49"/>
    <property type="match status" value="1"/>
</dbReference>
<dbReference type="OrthoDB" id="408373at2759"/>
<evidence type="ECO:0000256" key="7">
    <source>
        <dbReference type="ARBA" id="ARBA00022438"/>
    </source>
</evidence>
<dbReference type="EMBL" id="CAJVPD010000235">
    <property type="protein sequence ID" value="CAG8379937.1"/>
    <property type="molecule type" value="Genomic_DNA"/>
</dbReference>
<evidence type="ECO:0000256" key="5">
    <source>
        <dbReference type="ARBA" id="ARBA00012063"/>
    </source>
</evidence>
<dbReference type="InterPro" id="IPR016024">
    <property type="entry name" value="ARM-type_fold"/>
</dbReference>
<evidence type="ECO:0000256" key="14">
    <source>
        <dbReference type="ARBA" id="ARBA00031288"/>
    </source>
</evidence>
<dbReference type="GO" id="GO:0008237">
    <property type="term" value="F:metallopeptidase activity"/>
    <property type="evidence" value="ECO:0007669"/>
    <property type="project" value="UniProtKB-KW"/>
</dbReference>
<dbReference type="PROSITE" id="PS50011">
    <property type="entry name" value="PROTEIN_KINASE_DOM"/>
    <property type="match status" value="1"/>
</dbReference>
<comment type="catalytic activity">
    <reaction evidence="1">
        <text>Release of an N-terminal dipeptide from a peptide comprising four or more residues, with broad specificity. Also acts on dipeptidyl 2-naphthylamides.</text>
        <dbReference type="EC" id="3.4.14.4"/>
    </reaction>
</comment>
<evidence type="ECO:0000256" key="11">
    <source>
        <dbReference type="ARBA" id="ARBA00022801"/>
    </source>
</evidence>
<dbReference type="InterPro" id="IPR039461">
    <property type="entry name" value="Peptidase_M49"/>
</dbReference>
<feature type="region of interest" description="Disordered" evidence="16">
    <location>
        <begin position="860"/>
        <end position="898"/>
    </location>
</feature>
<dbReference type="Proteomes" id="UP001152592">
    <property type="component" value="Unassembled WGS sequence"/>
</dbReference>
<feature type="region of interest" description="Disordered" evidence="16">
    <location>
        <begin position="767"/>
        <end position="833"/>
    </location>
</feature>
<proteinExistence type="inferred from homology"/>
<feature type="compositionally biased region" description="Low complexity" evidence="16">
    <location>
        <begin position="1685"/>
        <end position="1708"/>
    </location>
</feature>
<feature type="region of interest" description="Disordered" evidence="16">
    <location>
        <begin position="1647"/>
        <end position="1774"/>
    </location>
</feature>
<dbReference type="GO" id="GO:0004672">
    <property type="term" value="F:protein kinase activity"/>
    <property type="evidence" value="ECO:0007669"/>
    <property type="project" value="InterPro"/>
</dbReference>
<feature type="compositionally biased region" description="Low complexity" evidence="16">
    <location>
        <begin position="805"/>
        <end position="818"/>
    </location>
</feature>
<dbReference type="Pfam" id="PF00069">
    <property type="entry name" value="Pkinase"/>
    <property type="match status" value="1"/>
</dbReference>
<keyword evidence="10" id="KW-0479">Metal-binding</keyword>
<dbReference type="GO" id="GO:0008239">
    <property type="term" value="F:dipeptidyl-peptidase activity"/>
    <property type="evidence" value="ECO:0007669"/>
    <property type="project" value="UniProtKB-EC"/>
</dbReference>
<dbReference type="GO" id="GO:0046872">
    <property type="term" value="F:metal ion binding"/>
    <property type="evidence" value="ECO:0007669"/>
    <property type="project" value="UniProtKB-KW"/>
</dbReference>
<sequence length="2179" mass="238111">MFTSALKSFNSNISANYQISPNPTVYSGPWKIHDAKKKSTGTAASVFIFDRKSLDTRSGGFGRSSGSSSKKLQEDVIERLKREASNLARLRHPSILQVLEPVEETRNGGLMFATEHLTASLSGLLLEKDDQENTTRAGSRTGRYMVEEADGTRRRRDVEIDELEIQKGLLQVAKGLEFLHESAGLVHGNLNPEAIYINAKSDWKISGLGFAGPPDSSETKSSLPPLAVSEVLYQDPRVPASVQLNLDYTSPDFAMDSNVSSAADLFSLGLIIIALYNSPHTSPLQTHANTTTYKKLLSSPSSTPSQGNNFLCSKPIPKDVLSHVLPRLITRRPAQRMNAREFQQSPYFDNVLVSTIRFLESLPAKSPNEKSQFLRGLQRVLPEFPVSVLERKLLGALLDEAKDRELLPLILQNVFGILQRIPNGRRVFPEKIIPRLKEVFGTGSSKPPAERDSKKDAGLMVVLENMKIIAKNCSGMEFKDDILPLIRLGLDSPQHSLVDVSIKCLPAVLPVLDFSTVKNEVFPPIAATFSRTSSLAIKVRSLEAFSVLCGASADDSDGLDDDLSGVVANKATSSKSSILDKYTIQEKLVPSLKAIKTKEPSVMMAALKVFRQVGLVADTEFLALEVLPVLWSFSLGPLLSLSQFNEFMALIKTLSTRIEQEQSKKLQELSSSTGATGFQNGANEFSQSATGLSSPDADGAGSFERLVLGKKPSSTNGEAIDMWGGMESAPAKAAPSASPSFSWSSNHAGMTNQASALSSQSNLGFRSITPDQKLSSFPSLAPAAPPRQTSPIASPTAQPFPPMQPQSSSSIWGPPASSNARPQMGASSPSLTSMSTMTPSNYMSGSTAAAPNYSSFAIPPPPAGNLGPSNTVRSPLNPTMRSPSFPSPPPPQQSVNPKQGLDNYTMYLLRDIAPLRSLPRYSRLSRSRLTFSSYTRLNMDESVKKHYLADSPPSVVRLEIKTHFDTLKDQNLRKYAHFMSRAAFEGTRVTLRQVSPESEPIYDLIISLYHASNGDWNSLAEKTQVSAEDLRFFLEYAGQFLGNCGNYKGFGDSKFIPRLSPSTFETLASATAETKAAFQKANTTGGGIYETSEQSMMHLGYPTSGHMTTYYPDSPTITQEEITAIGDLMEKKGLALENTRLRKTSSGDFELLIASGVSSPPVKDRDLGDVDTFQLDGDLKGKTLRLVFGDHQEEMAKIAHSIKQAGLVSANDKQKRMLDAYALSFGAGSIEAFKESQRIWVQDQKPALETNIGFVETYRDPHGVRGEWEGFVALVNLERTRAFGVLVDSAESMIPKLPWGTDFEKDKFLSPDFTSLEVLSFGCSGLPAGINLPNYDDIRQNLGFKNVSLGNVLSAKAPNEAIPFIKERDQEIYRDFRDPAFEVQVGIHELLGHGTGKLLQETAPGEYNFDIQNPPISPVTNKPVSTWYKPGQTWSSVFGSIASSYEECRAECVAMVLGCDFGILKIFGFGDGKEDLAGEAGDVLFAAYLSMARAGLVALEFWDPKTQKWGQAHMQARYSILRTFLDAGDDFVKLSYSKEDLSDLEIHLDRSKILTHGRPAVAKYLQKLHVYKSTADIQAGKGLYDEITSVDSWWGSTVRDVVLKNKVPRKVFVQANTILEGDQVSLKEYEPTLEGLIQSFAERKATYTTVSRETPPSDPSTTACPPRPADSLEDDDYTAPPLPPASASSSSAHPPPFSSLFFAPPSDSNHAYKVTEPGPACPPALAPPTPVEEPLEPVSSSAVVADTKASFSEPKNEGSSDDSEPPPPYTEGYSPLESFTYVMAAAGGASSIITQVSQTGGPPINTLGGKHSAEYCWVTLDANRDPPTDIGGDENICLDLRNTRFTLSRDELLTLPEFVLLSLFPNGLLPDGHATSNGFHDGDVYPVDYDPAALQYMLDFFRNVAQTIPSSLPSGSTSPDAELADAMQGSARDMLQDRAGIIVLREDLDFYVIPPRADIGHDEMLEVKRAAGRSLLKQDGIFSGLRKSEEIGSTEQHLIEMLTAGGFDREDQWGHRAAEPNKAVICSLALAKLRTDIRGDLSNNNAVGMAQKLLLFWRKPARRCWWEGIELNDVEGVEGQVKVWIRRVWTLEMVSDDPRYLGPLKLTSCRASLVSGKLFFLNFLSLHLVLPLSFPRPFASMFRLFSSQAFPMPPPISKHFISTAGLAYTAVWIPCIPVY</sequence>
<evidence type="ECO:0000256" key="2">
    <source>
        <dbReference type="ARBA" id="ARBA00001947"/>
    </source>
</evidence>
<evidence type="ECO:0000256" key="16">
    <source>
        <dbReference type="SAM" id="MobiDB-lite"/>
    </source>
</evidence>
<dbReference type="InterPro" id="IPR000719">
    <property type="entry name" value="Prot_kinase_dom"/>
</dbReference>
<dbReference type="FunFam" id="3.30.540.30:FF:000004">
    <property type="entry name" value="Dipeptidyl peptidase 3"/>
    <property type="match status" value="1"/>
</dbReference>
<dbReference type="GO" id="GO:0006508">
    <property type="term" value="P:proteolysis"/>
    <property type="evidence" value="ECO:0007669"/>
    <property type="project" value="UniProtKB-KW"/>
</dbReference>
<accession>A0A9W4NKY8</accession>
<feature type="compositionally biased region" description="Polar residues" evidence="16">
    <location>
        <begin position="1647"/>
        <end position="1663"/>
    </location>
</feature>
<gene>
    <name evidence="18" type="ORF">PSALAMII_LOCUS5592</name>
</gene>
<evidence type="ECO:0000256" key="10">
    <source>
        <dbReference type="ARBA" id="ARBA00022723"/>
    </source>
</evidence>
<keyword evidence="9" id="KW-0645">Protease</keyword>
<evidence type="ECO:0000256" key="9">
    <source>
        <dbReference type="ARBA" id="ARBA00022670"/>
    </source>
</evidence>
<keyword evidence="13" id="KW-0482">Metalloprotease</keyword>
<dbReference type="FunFam" id="3.30.540.30:FF:000002">
    <property type="entry name" value="Dipeptidyl peptidase 3"/>
    <property type="match status" value="1"/>
</dbReference>
<evidence type="ECO:0000313" key="19">
    <source>
        <dbReference type="Proteomes" id="UP001152592"/>
    </source>
</evidence>
<keyword evidence="7" id="KW-0031">Aminopeptidase</keyword>
<dbReference type="PANTHER" id="PTHR23422:SF11">
    <property type="entry name" value="DIPEPTIDYL PEPTIDASE 3"/>
    <property type="match status" value="1"/>
</dbReference>
<comment type="cofactor">
    <cofactor evidence="2">
        <name>Zn(2+)</name>
        <dbReference type="ChEBI" id="CHEBI:29105"/>
    </cofactor>
</comment>
<evidence type="ECO:0000313" key="18">
    <source>
        <dbReference type="EMBL" id="CAG8379937.1"/>
    </source>
</evidence>
<organism evidence="18 19">
    <name type="scientific">Penicillium salamii</name>
    <dbReference type="NCBI Taxonomy" id="1612424"/>
    <lineage>
        <taxon>Eukaryota</taxon>
        <taxon>Fungi</taxon>
        <taxon>Dikarya</taxon>
        <taxon>Ascomycota</taxon>
        <taxon>Pezizomycotina</taxon>
        <taxon>Eurotiomycetes</taxon>
        <taxon>Eurotiomycetidae</taxon>
        <taxon>Eurotiales</taxon>
        <taxon>Aspergillaceae</taxon>
        <taxon>Penicillium</taxon>
    </lineage>
</organism>
<reference evidence="18" key="1">
    <citation type="submission" date="2021-07" db="EMBL/GenBank/DDBJ databases">
        <authorList>
            <person name="Branca A.L. A."/>
        </authorList>
    </citation>
    <scope>NUCLEOTIDE SEQUENCE</scope>
</reference>
<feature type="compositionally biased region" description="Pro residues" evidence="16">
    <location>
        <begin position="1719"/>
        <end position="1731"/>
    </location>
</feature>
<dbReference type="EC" id="3.4.14.4" evidence="5"/>
<dbReference type="InterPro" id="IPR011989">
    <property type="entry name" value="ARM-like"/>
</dbReference>
<dbReference type="SMART" id="SM00220">
    <property type="entry name" value="S_TKc"/>
    <property type="match status" value="1"/>
</dbReference>
<dbReference type="Gene3D" id="3.30.540.30">
    <property type="match status" value="3"/>
</dbReference>
<evidence type="ECO:0000256" key="1">
    <source>
        <dbReference type="ARBA" id="ARBA00001336"/>
    </source>
</evidence>
<protein>
    <recommendedName>
        <fullName evidence="6">Dipeptidyl peptidase 3</fullName>
        <ecNumber evidence="5">3.4.14.4</ecNumber>
    </recommendedName>
    <alternativeName>
        <fullName evidence="14">Dipeptidyl aminopeptidase III</fullName>
    </alternativeName>
    <alternativeName>
        <fullName evidence="15">Dipeptidyl peptidase III</fullName>
    </alternativeName>
</protein>
<feature type="compositionally biased region" description="Polar residues" evidence="16">
    <location>
        <begin position="787"/>
        <end position="797"/>
    </location>
</feature>
<evidence type="ECO:0000256" key="6">
    <source>
        <dbReference type="ARBA" id="ARBA00014713"/>
    </source>
</evidence>
<dbReference type="Gene3D" id="1.10.510.10">
    <property type="entry name" value="Transferase(Phosphotransferase) domain 1"/>
    <property type="match status" value="1"/>
</dbReference>
<dbReference type="Gene3D" id="3.30.200.20">
    <property type="entry name" value="Phosphorylase Kinase, domain 1"/>
    <property type="match status" value="1"/>
</dbReference>
<dbReference type="InterPro" id="IPR011009">
    <property type="entry name" value="Kinase-like_dom_sf"/>
</dbReference>
<dbReference type="GO" id="GO:0005737">
    <property type="term" value="C:cytoplasm"/>
    <property type="evidence" value="ECO:0007669"/>
    <property type="project" value="UniProtKB-SubCell"/>
</dbReference>
<feature type="domain" description="Protein kinase" evidence="17">
    <location>
        <begin position="32"/>
        <end position="348"/>
    </location>
</feature>
<dbReference type="GO" id="GO:0005524">
    <property type="term" value="F:ATP binding"/>
    <property type="evidence" value="ECO:0007669"/>
    <property type="project" value="InterPro"/>
</dbReference>
<feature type="compositionally biased region" description="Polar residues" evidence="16">
    <location>
        <begin position="867"/>
        <end position="881"/>
    </location>
</feature>
<evidence type="ECO:0000256" key="8">
    <source>
        <dbReference type="ARBA" id="ARBA00022490"/>
    </source>
</evidence>
<comment type="similarity">
    <text evidence="4">Belongs to the peptidase M49 family.</text>
</comment>
<evidence type="ECO:0000259" key="17">
    <source>
        <dbReference type="PROSITE" id="PS50011"/>
    </source>
</evidence>